<dbReference type="EMBL" id="CP022743">
    <property type="protein sequence ID" value="ASU32740.1"/>
    <property type="molecule type" value="Genomic_DNA"/>
</dbReference>
<keyword evidence="2" id="KW-1185">Reference proteome</keyword>
<dbReference type="KEGG" id="muc:MuYL_0840"/>
<dbReference type="Proteomes" id="UP000215002">
    <property type="component" value="Chromosome"/>
</dbReference>
<reference evidence="1 2" key="1">
    <citation type="submission" date="2017-08" db="EMBL/GenBank/DDBJ databases">
        <title>Complete genome sequence of Mucilaginibacter sp. strain BJC16-A31.</title>
        <authorList>
            <consortium name="Henan University of Science and Technology"/>
            <person name="You X."/>
        </authorList>
    </citation>
    <scope>NUCLEOTIDE SEQUENCE [LARGE SCALE GENOMIC DNA]</scope>
    <source>
        <strain evidence="1 2">BJC16-A31</strain>
    </source>
</reference>
<protein>
    <submittedName>
        <fullName evidence="1">Uncharacterized protein</fullName>
    </submittedName>
</protein>
<dbReference type="AlphaFoldDB" id="A0A223NSK5"/>
<name>A0A223NSK5_9SPHI</name>
<accession>A0A223NSK5</accession>
<evidence type="ECO:0000313" key="2">
    <source>
        <dbReference type="Proteomes" id="UP000215002"/>
    </source>
</evidence>
<gene>
    <name evidence="1" type="ORF">MuYL_0840</name>
</gene>
<sequence length="94" mass="11196">MVECAAKVSYTSQIIKYLAFLRFFEVRFSVQKLGLKRLNADFVDDKKIIKITQKTVTLTLTLRKRKQKKYGIQQTREQSRRQIRQIIKQGFKGR</sequence>
<proteinExistence type="predicted"/>
<organism evidence="1 2">
    <name type="scientific">Mucilaginibacter xinganensis</name>
    <dbReference type="NCBI Taxonomy" id="1234841"/>
    <lineage>
        <taxon>Bacteria</taxon>
        <taxon>Pseudomonadati</taxon>
        <taxon>Bacteroidota</taxon>
        <taxon>Sphingobacteriia</taxon>
        <taxon>Sphingobacteriales</taxon>
        <taxon>Sphingobacteriaceae</taxon>
        <taxon>Mucilaginibacter</taxon>
    </lineage>
</organism>
<evidence type="ECO:0000313" key="1">
    <source>
        <dbReference type="EMBL" id="ASU32740.1"/>
    </source>
</evidence>